<dbReference type="EMBL" id="AZHX01001995">
    <property type="protein sequence ID" value="ETW97933.1"/>
    <property type="molecule type" value="Genomic_DNA"/>
</dbReference>
<proteinExistence type="predicted"/>
<keyword evidence="2" id="KW-1185">Reference proteome</keyword>
<evidence type="ECO:0000313" key="1">
    <source>
        <dbReference type="EMBL" id="ETW97933.1"/>
    </source>
</evidence>
<name>W4LIK5_9BACT</name>
<dbReference type="AlphaFoldDB" id="W4LIK5"/>
<protein>
    <submittedName>
        <fullName evidence="1">Uncharacterized protein</fullName>
    </submittedName>
</protein>
<organism evidence="1 2">
    <name type="scientific">Candidatus Entotheonella gemina</name>
    <dbReference type="NCBI Taxonomy" id="1429439"/>
    <lineage>
        <taxon>Bacteria</taxon>
        <taxon>Pseudomonadati</taxon>
        <taxon>Nitrospinota/Tectimicrobiota group</taxon>
        <taxon>Candidatus Tectimicrobiota</taxon>
        <taxon>Candidatus Entotheonellia</taxon>
        <taxon>Candidatus Entotheonellales</taxon>
        <taxon>Candidatus Entotheonellaceae</taxon>
        <taxon>Candidatus Entotheonella</taxon>
    </lineage>
</organism>
<dbReference type="HOGENOM" id="CLU_2506557_0_0_7"/>
<reference evidence="1 2" key="1">
    <citation type="journal article" date="2014" name="Nature">
        <title>An environmental bacterial taxon with a large and distinct metabolic repertoire.</title>
        <authorList>
            <person name="Wilson M.C."/>
            <person name="Mori T."/>
            <person name="Ruckert C."/>
            <person name="Uria A.R."/>
            <person name="Helf M.J."/>
            <person name="Takada K."/>
            <person name="Gernert C."/>
            <person name="Steffens U.A."/>
            <person name="Heycke N."/>
            <person name="Schmitt S."/>
            <person name="Rinke C."/>
            <person name="Helfrich E.J."/>
            <person name="Brachmann A.O."/>
            <person name="Gurgui C."/>
            <person name="Wakimoto T."/>
            <person name="Kracht M."/>
            <person name="Crusemann M."/>
            <person name="Hentschel U."/>
            <person name="Abe I."/>
            <person name="Matsunaga S."/>
            <person name="Kalinowski J."/>
            <person name="Takeyama H."/>
            <person name="Piel J."/>
        </authorList>
    </citation>
    <scope>NUCLEOTIDE SEQUENCE [LARGE SCALE GENOMIC DNA]</scope>
    <source>
        <strain evidence="2">TSY2</strain>
    </source>
</reference>
<comment type="caution">
    <text evidence="1">The sequence shown here is derived from an EMBL/GenBank/DDBJ whole genome shotgun (WGS) entry which is preliminary data.</text>
</comment>
<gene>
    <name evidence="1" type="ORF">ETSY2_43615</name>
</gene>
<dbReference type="Proteomes" id="UP000019140">
    <property type="component" value="Unassembled WGS sequence"/>
</dbReference>
<sequence length="85" mass="10121">MKRLEWYSWRFGPRFSRLERNAVEYWWCQVHATFQYATFQDGVPGMRCRDLIGVENLMWASALILGSNMVRVYNLQDVFEPLTAP</sequence>
<accession>W4LIK5</accession>
<evidence type="ECO:0000313" key="2">
    <source>
        <dbReference type="Proteomes" id="UP000019140"/>
    </source>
</evidence>